<dbReference type="InterPro" id="IPR005828">
    <property type="entry name" value="MFS_sugar_transport-like"/>
</dbReference>
<comment type="subcellular location">
    <subcellularLocation>
        <location evidence="1">Membrane</location>
        <topology evidence="1">Multi-pass membrane protein</topology>
    </subcellularLocation>
</comment>
<dbReference type="PANTHER" id="PTHR48022">
    <property type="entry name" value="PLASTIDIC GLUCOSE TRANSPORTER 4"/>
    <property type="match status" value="1"/>
</dbReference>
<feature type="compositionally biased region" description="Polar residues" evidence="5">
    <location>
        <begin position="206"/>
        <end position="220"/>
    </location>
</feature>
<feature type="region of interest" description="Disordered" evidence="5">
    <location>
        <begin position="189"/>
        <end position="238"/>
    </location>
</feature>
<name>A0A9N8JXE1_9PEZI</name>
<evidence type="ECO:0008006" key="8">
    <source>
        <dbReference type="Google" id="ProtNLM"/>
    </source>
</evidence>
<dbReference type="EMBL" id="CAIJEN010000016">
    <property type="protein sequence ID" value="CAD0095678.1"/>
    <property type="molecule type" value="Genomic_DNA"/>
</dbReference>
<gene>
    <name evidence="6" type="ORF">AWRI4619_LOCUS8902</name>
</gene>
<dbReference type="PANTHER" id="PTHR48022:SF28">
    <property type="entry name" value="MAJOR FACILITATOR SUPERFAMILY (MFS) PROFILE DOMAIN-CONTAINING PROTEIN-RELATED"/>
    <property type="match status" value="1"/>
</dbReference>
<keyword evidence="3" id="KW-1133">Transmembrane helix</keyword>
<evidence type="ECO:0000256" key="5">
    <source>
        <dbReference type="SAM" id="MobiDB-lite"/>
    </source>
</evidence>
<keyword evidence="4" id="KW-0472">Membrane</keyword>
<evidence type="ECO:0000313" key="6">
    <source>
        <dbReference type="EMBL" id="CAD0095678.1"/>
    </source>
</evidence>
<dbReference type="InterPro" id="IPR036259">
    <property type="entry name" value="MFS_trans_sf"/>
</dbReference>
<dbReference type="GO" id="GO:0016020">
    <property type="term" value="C:membrane"/>
    <property type="evidence" value="ECO:0007669"/>
    <property type="project" value="UniProtKB-SubCell"/>
</dbReference>
<evidence type="ECO:0000256" key="3">
    <source>
        <dbReference type="ARBA" id="ARBA00022989"/>
    </source>
</evidence>
<accession>A0A9N8JXE1</accession>
<reference evidence="6" key="1">
    <citation type="submission" date="2020-06" db="EMBL/GenBank/DDBJ databases">
        <authorList>
            <person name="Onetto C."/>
        </authorList>
    </citation>
    <scope>NUCLEOTIDE SEQUENCE</scope>
</reference>
<evidence type="ECO:0000256" key="2">
    <source>
        <dbReference type="ARBA" id="ARBA00022692"/>
    </source>
</evidence>
<dbReference type="SUPFAM" id="SSF103473">
    <property type="entry name" value="MFS general substrate transporter"/>
    <property type="match status" value="1"/>
</dbReference>
<feature type="compositionally biased region" description="Low complexity" evidence="5">
    <location>
        <begin position="196"/>
        <end position="205"/>
    </location>
</feature>
<sequence length="252" mass="27167">MGLVIANCLDYGMIFYSSSIQWRFPCAFQIAPCICVACLVPFLPESPRYLAKTGRLDLTINNLAALRGVHRDDPELQQEMKDIEYIVEVEQREEGTWSDVFKDGGVSGSTRVLIACVANALQQLTVCALSDERSSICAVTLVFDNSSTLENAVLAIVDVGRSTSSGTNASKIRGRIGADFDYGSTARGSCADEVKGTSSSPTGTTLPVQPNPVNTQQGYTVPQAPAYQRQPPKTSSRRKVAKNLGFLSMLAS</sequence>
<evidence type="ECO:0000256" key="4">
    <source>
        <dbReference type="ARBA" id="ARBA00023136"/>
    </source>
</evidence>
<comment type="caution">
    <text evidence="6">The sequence shown here is derived from an EMBL/GenBank/DDBJ whole genome shotgun (WGS) entry which is preliminary data.</text>
</comment>
<protein>
    <recommendedName>
        <fullName evidence="8">Major facilitator superfamily (MFS) profile domain-containing protein</fullName>
    </recommendedName>
</protein>
<dbReference type="Gene3D" id="1.20.1250.20">
    <property type="entry name" value="MFS general substrate transporter like domains"/>
    <property type="match status" value="1"/>
</dbReference>
<evidence type="ECO:0000256" key="1">
    <source>
        <dbReference type="ARBA" id="ARBA00004141"/>
    </source>
</evidence>
<dbReference type="InterPro" id="IPR050360">
    <property type="entry name" value="MFS_Sugar_Transporters"/>
</dbReference>
<dbReference type="Proteomes" id="UP000716446">
    <property type="component" value="Unassembled WGS sequence"/>
</dbReference>
<dbReference type="Pfam" id="PF00083">
    <property type="entry name" value="Sugar_tr"/>
    <property type="match status" value="1"/>
</dbReference>
<dbReference type="GO" id="GO:0005351">
    <property type="term" value="F:carbohydrate:proton symporter activity"/>
    <property type="evidence" value="ECO:0007669"/>
    <property type="project" value="TreeGrafter"/>
</dbReference>
<dbReference type="AlphaFoldDB" id="A0A9N8JXE1"/>
<evidence type="ECO:0000313" key="7">
    <source>
        <dbReference type="Proteomes" id="UP000716446"/>
    </source>
</evidence>
<proteinExistence type="predicted"/>
<keyword evidence="2" id="KW-0812">Transmembrane</keyword>
<keyword evidence="7" id="KW-1185">Reference proteome</keyword>
<organism evidence="6 7">
    <name type="scientific">Aureobasidium vineae</name>
    <dbReference type="NCBI Taxonomy" id="2773715"/>
    <lineage>
        <taxon>Eukaryota</taxon>
        <taxon>Fungi</taxon>
        <taxon>Dikarya</taxon>
        <taxon>Ascomycota</taxon>
        <taxon>Pezizomycotina</taxon>
        <taxon>Dothideomycetes</taxon>
        <taxon>Dothideomycetidae</taxon>
        <taxon>Dothideales</taxon>
        <taxon>Saccotheciaceae</taxon>
        <taxon>Aureobasidium</taxon>
    </lineage>
</organism>